<proteinExistence type="predicted"/>
<dbReference type="STRING" id="326475.AWB66_00598"/>
<evidence type="ECO:0000313" key="2">
    <source>
        <dbReference type="EMBL" id="SAL14839.1"/>
    </source>
</evidence>
<dbReference type="RefSeq" id="WP_200818907.1">
    <property type="nucleotide sequence ID" value="NZ_FCNZ02000001.1"/>
</dbReference>
<accession>A0A158F662</accession>
<dbReference type="Proteomes" id="UP000054717">
    <property type="component" value="Unassembled WGS sequence"/>
</dbReference>
<keyword evidence="1" id="KW-0812">Transmembrane</keyword>
<keyword evidence="1" id="KW-0472">Membrane</keyword>
<gene>
    <name evidence="2" type="ORF">AWB66_00598</name>
</gene>
<dbReference type="AlphaFoldDB" id="A0A158F662"/>
<name>A0A158F662_9BURK</name>
<keyword evidence="1" id="KW-1133">Transmembrane helix</keyword>
<reference evidence="2" key="1">
    <citation type="submission" date="2016-01" db="EMBL/GenBank/DDBJ databases">
        <authorList>
            <person name="Peeters Charlotte."/>
        </authorList>
    </citation>
    <scope>NUCLEOTIDE SEQUENCE</scope>
    <source>
        <strain evidence="2">LMG 22936</strain>
    </source>
</reference>
<evidence type="ECO:0000256" key="1">
    <source>
        <dbReference type="SAM" id="Phobius"/>
    </source>
</evidence>
<organism evidence="2 3">
    <name type="scientific">Caballeronia telluris</name>
    <dbReference type="NCBI Taxonomy" id="326475"/>
    <lineage>
        <taxon>Bacteria</taxon>
        <taxon>Pseudomonadati</taxon>
        <taxon>Pseudomonadota</taxon>
        <taxon>Betaproteobacteria</taxon>
        <taxon>Burkholderiales</taxon>
        <taxon>Burkholderiaceae</taxon>
        <taxon>Caballeronia</taxon>
    </lineage>
</organism>
<protein>
    <recommendedName>
        <fullName evidence="4">DUF2474 domain-containing protein</fullName>
    </recommendedName>
</protein>
<feature type="transmembrane region" description="Helical" evidence="1">
    <location>
        <begin position="20"/>
        <end position="43"/>
    </location>
</feature>
<keyword evidence="3" id="KW-1185">Reference proteome</keyword>
<sequence length="49" mass="5066">MANITTIKAAGRGKLARAGWFVALWFAGVGGAMLLALPFKLLIRAGAGH</sequence>
<dbReference type="EMBL" id="FCNZ02000001">
    <property type="protein sequence ID" value="SAL14839.1"/>
    <property type="molecule type" value="Genomic_DNA"/>
</dbReference>
<evidence type="ECO:0008006" key="4">
    <source>
        <dbReference type="Google" id="ProtNLM"/>
    </source>
</evidence>
<comment type="caution">
    <text evidence="2">The sequence shown here is derived from an EMBL/GenBank/DDBJ whole genome shotgun (WGS) entry which is preliminary data.</text>
</comment>
<evidence type="ECO:0000313" key="3">
    <source>
        <dbReference type="Proteomes" id="UP000054717"/>
    </source>
</evidence>